<protein>
    <recommendedName>
        <fullName evidence="9">Methylenetetrahydrofolate reductase</fullName>
    </recommendedName>
</protein>
<evidence type="ECO:0000256" key="5">
    <source>
        <dbReference type="ARBA" id="ARBA00022827"/>
    </source>
</evidence>
<dbReference type="RefSeq" id="WP_008868914.1">
    <property type="nucleotide sequence ID" value="NZ_ACJN02000001.1"/>
</dbReference>
<evidence type="ECO:0000256" key="3">
    <source>
        <dbReference type="ARBA" id="ARBA00006743"/>
    </source>
</evidence>
<accession>D6SM74</accession>
<evidence type="ECO:0000256" key="6">
    <source>
        <dbReference type="ARBA" id="ARBA00023002"/>
    </source>
</evidence>
<dbReference type="GO" id="GO:0009086">
    <property type="term" value="P:methionine biosynthetic process"/>
    <property type="evidence" value="ECO:0007669"/>
    <property type="project" value="TreeGrafter"/>
</dbReference>
<evidence type="ECO:0000256" key="4">
    <source>
        <dbReference type="ARBA" id="ARBA00022630"/>
    </source>
</evidence>
<organism evidence="10 11">
    <name type="scientific">Desulfonatronospira thiodismutans ASO3-1</name>
    <dbReference type="NCBI Taxonomy" id="555779"/>
    <lineage>
        <taxon>Bacteria</taxon>
        <taxon>Pseudomonadati</taxon>
        <taxon>Thermodesulfobacteriota</taxon>
        <taxon>Desulfovibrionia</taxon>
        <taxon>Desulfovibrionales</taxon>
        <taxon>Desulfonatronovibrionaceae</taxon>
        <taxon>Desulfonatronospira</taxon>
    </lineage>
</organism>
<dbReference type="Gene3D" id="3.20.20.220">
    <property type="match status" value="1"/>
</dbReference>
<dbReference type="PANTHER" id="PTHR45754:SF3">
    <property type="entry name" value="METHYLENETETRAHYDROFOLATE REDUCTASE (NADPH)"/>
    <property type="match status" value="1"/>
</dbReference>
<comment type="caution">
    <text evidence="10">The sequence shown here is derived from an EMBL/GenBank/DDBJ whole genome shotgun (WGS) entry which is preliminary data.</text>
</comment>
<keyword evidence="6 9" id="KW-0560">Oxidoreductase</keyword>
<evidence type="ECO:0000256" key="1">
    <source>
        <dbReference type="ARBA" id="ARBA00001974"/>
    </source>
</evidence>
<dbReference type="AlphaFoldDB" id="D6SM74"/>
<evidence type="ECO:0000256" key="7">
    <source>
        <dbReference type="ARBA" id="ARBA00034478"/>
    </source>
</evidence>
<proteinExistence type="inferred from homology"/>
<comment type="pathway">
    <text evidence="7">Amino-acid biosynthesis; L-methionine biosynthesis via de novo pathway.</text>
</comment>
<name>D6SM74_9BACT</name>
<keyword evidence="4 9" id="KW-0285">Flavoprotein</keyword>
<dbReference type="EMBL" id="ACJN02000001">
    <property type="protein sequence ID" value="EFI35785.1"/>
    <property type="molecule type" value="Genomic_DNA"/>
</dbReference>
<keyword evidence="11" id="KW-1185">Reference proteome</keyword>
<keyword evidence="5 9" id="KW-0274">FAD</keyword>
<dbReference type="PANTHER" id="PTHR45754">
    <property type="entry name" value="METHYLENETETRAHYDROFOLATE REDUCTASE"/>
    <property type="match status" value="1"/>
</dbReference>
<evidence type="ECO:0000313" key="10">
    <source>
        <dbReference type="EMBL" id="EFI35785.1"/>
    </source>
</evidence>
<sequence>MGFREAVESGKFLITAEVGPGKGTDMHELLEDAEAIKDRIHAINVTDLQSSVMRLGSLAVSHILADKGIEPIYQLTCRDRNRLALQSDLLSAWVLGIQNVLALTGDHPVLGDHPESKPVFDCDSVSLLQMMQTLNGGHDMAGNELKGVPDFFPGAVVNPGADAGAGLEMQLIKLEKKIEAGARYIQTQGVFELDSFEKFMKRVEGFNVPVMGGIIMLKSAGMAKFMNKNVAGISVPESQIKAMTDTDDKVKTSVEIASHLVKGMKDICHGVHIMAIGWEKKIPMVLDEAGL</sequence>
<dbReference type="OrthoDB" id="9803687at2"/>
<evidence type="ECO:0000313" key="11">
    <source>
        <dbReference type="Proteomes" id="UP000005496"/>
    </source>
</evidence>
<dbReference type="GO" id="GO:0106312">
    <property type="term" value="F:methylenetetrahydrofolate reductase (NADH) activity"/>
    <property type="evidence" value="ECO:0007669"/>
    <property type="project" value="UniProtKB-EC"/>
</dbReference>
<dbReference type="UniPathway" id="UPA00193"/>
<dbReference type="InterPro" id="IPR029041">
    <property type="entry name" value="FAD-linked_oxidoreductase-like"/>
</dbReference>
<dbReference type="GO" id="GO:0071949">
    <property type="term" value="F:FAD binding"/>
    <property type="evidence" value="ECO:0007669"/>
    <property type="project" value="TreeGrafter"/>
</dbReference>
<dbReference type="SUPFAM" id="SSF51730">
    <property type="entry name" value="FAD-linked oxidoreductase"/>
    <property type="match status" value="1"/>
</dbReference>
<comment type="pathway">
    <text evidence="2 9">One-carbon metabolism; tetrahydrofolate interconversion.</text>
</comment>
<evidence type="ECO:0000256" key="8">
    <source>
        <dbReference type="ARBA" id="ARBA00048628"/>
    </source>
</evidence>
<dbReference type="Proteomes" id="UP000005496">
    <property type="component" value="Unassembled WGS sequence"/>
</dbReference>
<gene>
    <name evidence="10" type="ORF">Dthio_PD3220</name>
</gene>
<dbReference type="GO" id="GO:0005829">
    <property type="term" value="C:cytosol"/>
    <property type="evidence" value="ECO:0007669"/>
    <property type="project" value="TreeGrafter"/>
</dbReference>
<reference evidence="10" key="1">
    <citation type="submission" date="2010-05" db="EMBL/GenBank/DDBJ databases">
        <title>The draft genome of Desulfonatronospira thiodismutans ASO3-1.</title>
        <authorList>
            <consortium name="US DOE Joint Genome Institute (JGI-PGF)"/>
            <person name="Lucas S."/>
            <person name="Copeland A."/>
            <person name="Lapidus A."/>
            <person name="Cheng J.-F."/>
            <person name="Bruce D."/>
            <person name="Goodwin L."/>
            <person name="Pitluck S."/>
            <person name="Chertkov O."/>
            <person name="Brettin T."/>
            <person name="Detter J.C."/>
            <person name="Han C."/>
            <person name="Land M.L."/>
            <person name="Hauser L."/>
            <person name="Kyrpides N."/>
            <person name="Mikhailova N."/>
            <person name="Muyzer G."/>
            <person name="Woyke T."/>
        </authorList>
    </citation>
    <scope>NUCLEOTIDE SEQUENCE [LARGE SCALE GENOMIC DNA]</scope>
    <source>
        <strain evidence="10">ASO3-1</strain>
    </source>
</reference>
<dbReference type="GO" id="GO:0035999">
    <property type="term" value="P:tetrahydrofolate interconversion"/>
    <property type="evidence" value="ECO:0007669"/>
    <property type="project" value="UniProtKB-UniPathway"/>
</dbReference>
<dbReference type="InterPro" id="IPR003171">
    <property type="entry name" value="Mehydrof_redctse-like"/>
</dbReference>
<dbReference type="Pfam" id="PF02219">
    <property type="entry name" value="MTHFR"/>
    <property type="match status" value="1"/>
</dbReference>
<comment type="catalytic activity">
    <reaction evidence="8">
        <text>(6S)-5-methyl-5,6,7,8-tetrahydrofolate + NAD(+) = (6R)-5,10-methylene-5,6,7,8-tetrahydrofolate + NADH + H(+)</text>
        <dbReference type="Rhea" id="RHEA:19821"/>
        <dbReference type="ChEBI" id="CHEBI:15378"/>
        <dbReference type="ChEBI" id="CHEBI:15636"/>
        <dbReference type="ChEBI" id="CHEBI:18608"/>
        <dbReference type="ChEBI" id="CHEBI:57540"/>
        <dbReference type="ChEBI" id="CHEBI:57945"/>
        <dbReference type="EC" id="1.5.1.54"/>
    </reaction>
    <physiologicalReaction direction="right-to-left" evidence="8">
        <dbReference type="Rhea" id="RHEA:19823"/>
    </physiologicalReaction>
</comment>
<dbReference type="eggNOG" id="COG0685">
    <property type="taxonomic scope" value="Bacteria"/>
</dbReference>
<comment type="similarity">
    <text evidence="3 9">Belongs to the methylenetetrahydrofolate reductase family.</text>
</comment>
<evidence type="ECO:0000256" key="2">
    <source>
        <dbReference type="ARBA" id="ARBA00004777"/>
    </source>
</evidence>
<evidence type="ECO:0000256" key="9">
    <source>
        <dbReference type="RuleBase" id="RU003862"/>
    </source>
</evidence>
<comment type="cofactor">
    <cofactor evidence="1 9">
        <name>FAD</name>
        <dbReference type="ChEBI" id="CHEBI:57692"/>
    </cofactor>
</comment>
<dbReference type="CDD" id="cd00537">
    <property type="entry name" value="MTHFR"/>
    <property type="match status" value="1"/>
</dbReference>